<dbReference type="Pfam" id="PF01909">
    <property type="entry name" value="NTP_transf_2"/>
    <property type="match status" value="1"/>
</dbReference>
<evidence type="ECO:0000313" key="3">
    <source>
        <dbReference type="Proteomes" id="UP000034539"/>
    </source>
</evidence>
<evidence type="ECO:0000259" key="1">
    <source>
        <dbReference type="Pfam" id="PF01909"/>
    </source>
</evidence>
<sequence length="111" mass="12455">MDRRQIEEIVNIYLRDLGKKIKVEKAILFGSAVSGFLDKDGDIDLLILSGEFGQMEAGERFDILYLARTDPLTQSAAMDIFGLTPREFQEASDVSLVGEIKEKGKEIFLKV</sequence>
<organism evidence="2 3">
    <name type="scientific">Candidatus Gottesmanbacteria bacterium GW2011_GWC2_39_8</name>
    <dbReference type="NCBI Taxonomy" id="1618450"/>
    <lineage>
        <taxon>Bacteria</taxon>
        <taxon>Candidatus Gottesmaniibacteriota</taxon>
    </lineage>
</organism>
<name>A0A0G0S501_9BACT</name>
<dbReference type="Gene3D" id="3.30.460.10">
    <property type="entry name" value="Beta Polymerase, domain 2"/>
    <property type="match status" value="1"/>
</dbReference>
<dbReference type="GO" id="GO:0016779">
    <property type="term" value="F:nucleotidyltransferase activity"/>
    <property type="evidence" value="ECO:0007669"/>
    <property type="project" value="InterPro"/>
</dbReference>
<dbReference type="InterPro" id="IPR043519">
    <property type="entry name" value="NT_sf"/>
</dbReference>
<proteinExistence type="predicted"/>
<dbReference type="InterPro" id="IPR002934">
    <property type="entry name" value="Polymerase_NTP_transf_dom"/>
</dbReference>
<dbReference type="Proteomes" id="UP000034539">
    <property type="component" value="Unassembled WGS sequence"/>
</dbReference>
<reference evidence="2 3" key="1">
    <citation type="journal article" date="2015" name="Nature">
        <title>rRNA introns, odd ribosomes, and small enigmatic genomes across a large radiation of phyla.</title>
        <authorList>
            <person name="Brown C.T."/>
            <person name="Hug L.A."/>
            <person name="Thomas B.C."/>
            <person name="Sharon I."/>
            <person name="Castelle C.J."/>
            <person name="Singh A."/>
            <person name="Wilkins M.J."/>
            <person name="Williams K.H."/>
            <person name="Banfield J.F."/>
        </authorList>
    </citation>
    <scope>NUCLEOTIDE SEQUENCE [LARGE SCALE GENOMIC DNA]</scope>
</reference>
<accession>A0A0G0S501</accession>
<evidence type="ECO:0000313" key="2">
    <source>
        <dbReference type="EMBL" id="KKR29785.1"/>
    </source>
</evidence>
<gene>
    <name evidence="2" type="ORF">UT63_C0116G0001</name>
</gene>
<dbReference type="AlphaFoldDB" id="A0A0G0S501"/>
<dbReference type="SUPFAM" id="SSF81301">
    <property type="entry name" value="Nucleotidyltransferase"/>
    <property type="match status" value="1"/>
</dbReference>
<protein>
    <submittedName>
        <fullName evidence="2">Polymerase beta domain protein region protein</fullName>
    </submittedName>
</protein>
<feature type="domain" description="Polymerase nucleotidyl transferase" evidence="1">
    <location>
        <begin position="14"/>
        <end position="54"/>
    </location>
</feature>
<dbReference type="PANTHER" id="PTHR43449:SF1">
    <property type="entry name" value="POLYMERASE BETA NUCLEOTIDYLTRANSFERASE DOMAIN-CONTAINING PROTEIN"/>
    <property type="match status" value="1"/>
</dbReference>
<dbReference type="EMBL" id="LBXN01000116">
    <property type="protein sequence ID" value="KKR29785.1"/>
    <property type="molecule type" value="Genomic_DNA"/>
</dbReference>
<dbReference type="PANTHER" id="PTHR43449">
    <property type="entry name" value="NUCLEOTIDYLTRANSFERASE"/>
    <property type="match status" value="1"/>
</dbReference>
<comment type="caution">
    <text evidence="2">The sequence shown here is derived from an EMBL/GenBank/DDBJ whole genome shotgun (WGS) entry which is preliminary data.</text>
</comment>